<protein>
    <submittedName>
        <fullName evidence="1">Protein containing DUF1853</fullName>
    </submittedName>
</protein>
<evidence type="ECO:0000313" key="1">
    <source>
        <dbReference type="EMBL" id="EMB16745.1"/>
    </source>
</evidence>
<keyword evidence="2" id="KW-1185">Reference proteome</keyword>
<sequence length="234" mass="27234">MDEHVSNKVGPYFERLVLYWLKHVRGLQIIAHALPVREEGRTLGEIDFLFVDERGRLTHWEVAVKFYLHLTGRPHRGSHFVGPNSRDTFERKTQRMHDHQLLLSNRIRNDVEVREAIVKGCLFYPPGADKAPELPRWMSADHDQGRWVHHRELQKVADPGGEFRILTKPHWLSVNSSDIASAPWMDVDQFLSAVDQQAAQFDRPIFAARRSMSNTNIAEVVERFFIVPDEWPNN</sequence>
<accession>M2AHX8</accession>
<dbReference type="Pfam" id="PF08907">
    <property type="entry name" value="DUF1853"/>
    <property type="match status" value="1"/>
</dbReference>
<dbReference type="InterPro" id="IPR015003">
    <property type="entry name" value="DUF1853"/>
</dbReference>
<name>M2AHX8_9BACT</name>
<gene>
    <name evidence="1" type="ORF">RE6C_02560</name>
</gene>
<reference evidence="1" key="2">
    <citation type="journal article" date="2013" name="Mar. Genomics">
        <title>Expression of sulfatases in Rhodopirellula baltica and the diversity of sulfatases in the genus Rhodopirellula.</title>
        <authorList>
            <person name="Wegner C.E."/>
            <person name="Richter-Heitmann T."/>
            <person name="Klindworth A."/>
            <person name="Klockow C."/>
            <person name="Richter M."/>
            <person name="Achstetter T."/>
            <person name="Glockner F.O."/>
            <person name="Harder J."/>
        </authorList>
    </citation>
    <scope>NUCLEOTIDE SEQUENCE [LARGE SCALE GENOMIC DNA]</scope>
    <source>
        <strain evidence="1">6C</strain>
    </source>
</reference>
<comment type="caution">
    <text evidence="1">The sequence shown here is derived from an EMBL/GenBank/DDBJ whole genome shotgun (WGS) entry which is preliminary data.</text>
</comment>
<proteinExistence type="predicted"/>
<reference evidence="1" key="1">
    <citation type="submission" date="2012-11" db="EMBL/GenBank/DDBJ databases">
        <title>Permanent draft genomes of Rhodopirellula europaea strain SH398 and 6C.</title>
        <authorList>
            <person name="Richter M."/>
            <person name="Richter-Heitmann T."/>
            <person name="Frank C."/>
            <person name="Harder J."/>
            <person name="Glockner F.O."/>
        </authorList>
    </citation>
    <scope>NUCLEOTIDE SEQUENCE</scope>
    <source>
        <strain evidence="1">6C</strain>
    </source>
</reference>
<dbReference type="Proteomes" id="UP000011529">
    <property type="component" value="Unassembled WGS sequence"/>
</dbReference>
<dbReference type="PATRIC" id="fig|1263867.3.peg.2732"/>
<evidence type="ECO:0000313" key="2">
    <source>
        <dbReference type="Proteomes" id="UP000011529"/>
    </source>
</evidence>
<dbReference type="AlphaFoldDB" id="M2AHX8"/>
<organism evidence="1 2">
    <name type="scientific">Rhodopirellula europaea 6C</name>
    <dbReference type="NCBI Taxonomy" id="1263867"/>
    <lineage>
        <taxon>Bacteria</taxon>
        <taxon>Pseudomonadati</taxon>
        <taxon>Planctomycetota</taxon>
        <taxon>Planctomycetia</taxon>
        <taxon>Pirellulales</taxon>
        <taxon>Pirellulaceae</taxon>
        <taxon>Rhodopirellula</taxon>
    </lineage>
</organism>
<dbReference type="EMBL" id="ANMO01000117">
    <property type="protein sequence ID" value="EMB16745.1"/>
    <property type="molecule type" value="Genomic_DNA"/>
</dbReference>